<dbReference type="InterPro" id="IPR007219">
    <property type="entry name" value="XnlR_reg_dom"/>
</dbReference>
<dbReference type="AlphaFoldDB" id="A0A6A5RWH6"/>
<dbReference type="GeneID" id="54352969"/>
<gene>
    <name evidence="8" type="ORF">M421DRAFT_55363</name>
</gene>
<evidence type="ECO:0000259" key="7">
    <source>
        <dbReference type="Pfam" id="PF04082"/>
    </source>
</evidence>
<name>A0A6A5RWH6_9PLEO</name>
<sequence length="628" mass="68304">MERSDCSILRVGCIDPQLSPLLAASIHEDTTTLGFPGHSANYLNVPTNADSANLQTGAYESEWMIGTDFDVGAFNQSISEPISGWGHPVANGSAHYGGIFHAASAPHYSRSSDTVDQVQRLWYTRFCHNDTPGRAKNANQSHDGVDEAYIQDLSVQLRPPIGDSVLPSADFLNLCVKLFFVRFNTIFPLIHAGSFRPSSGNSLLLLSICSIGALFVGSTSAAAQGRKIFQALNKACLASWENYVGGDVQEMLALVQAATIGQTFGMLSGHSHDVYMTDCFHGTVIAWARQAGFFKIKDSMHTIKSGPHGSLSEAWKSWVCAEESIRLVLGLHVHDVELASRFHHGTMLRHTAQVLPVCCHEELFAASTASQWHALLTASEGSSATHLSPSEGLIQTSSSTLRSSYMHTYAFLSNVVASIQDARALSTLDADSVERIRASLLAWHRGYLAVPQDSQANSTSLMILWHAAFTALYADFDLLERAIGRDGHPPKKHSTSEVRKWAVSPEASRGVLHALSVLQHTEALPVSVEPAIHVPKALFSSAVLVYCCIHFSPTGHHRTPSQDDINSPEFPRPGSIGAASQRPPSAFPSADLSIVYNVMDLLRRIGHWEIARRLASIVEVLLFDMGSY</sequence>
<evidence type="ECO:0000256" key="3">
    <source>
        <dbReference type="ARBA" id="ARBA00023015"/>
    </source>
</evidence>
<evidence type="ECO:0000256" key="6">
    <source>
        <dbReference type="SAM" id="MobiDB-lite"/>
    </source>
</evidence>
<keyword evidence="2" id="KW-0862">Zinc</keyword>
<evidence type="ECO:0000256" key="4">
    <source>
        <dbReference type="ARBA" id="ARBA00023163"/>
    </source>
</evidence>
<protein>
    <recommendedName>
        <fullName evidence="7">Xylanolytic transcriptional activator regulatory domain-containing protein</fullName>
    </recommendedName>
</protein>
<dbReference type="GO" id="GO:0008270">
    <property type="term" value="F:zinc ion binding"/>
    <property type="evidence" value="ECO:0007669"/>
    <property type="project" value="InterPro"/>
</dbReference>
<evidence type="ECO:0000256" key="2">
    <source>
        <dbReference type="ARBA" id="ARBA00022833"/>
    </source>
</evidence>
<dbReference type="GO" id="GO:0006351">
    <property type="term" value="P:DNA-templated transcription"/>
    <property type="evidence" value="ECO:0007669"/>
    <property type="project" value="InterPro"/>
</dbReference>
<feature type="domain" description="Xylanolytic transcriptional activator regulatory" evidence="7">
    <location>
        <begin position="177"/>
        <end position="396"/>
    </location>
</feature>
<dbReference type="GO" id="GO:0003677">
    <property type="term" value="F:DNA binding"/>
    <property type="evidence" value="ECO:0007669"/>
    <property type="project" value="InterPro"/>
</dbReference>
<evidence type="ECO:0000256" key="1">
    <source>
        <dbReference type="ARBA" id="ARBA00022723"/>
    </source>
</evidence>
<keyword evidence="3" id="KW-0805">Transcription regulation</keyword>
<keyword evidence="4" id="KW-0804">Transcription</keyword>
<proteinExistence type="predicted"/>
<dbReference type="RefSeq" id="XP_033452191.1">
    <property type="nucleotide sequence ID" value="XM_033595302.1"/>
</dbReference>
<keyword evidence="1" id="KW-0479">Metal-binding</keyword>
<evidence type="ECO:0000313" key="9">
    <source>
        <dbReference type="Proteomes" id="UP000800082"/>
    </source>
</evidence>
<evidence type="ECO:0000313" key="8">
    <source>
        <dbReference type="EMBL" id="KAF1931943.1"/>
    </source>
</evidence>
<dbReference type="EMBL" id="ML978960">
    <property type="protein sequence ID" value="KAF1931943.1"/>
    <property type="molecule type" value="Genomic_DNA"/>
</dbReference>
<dbReference type="PANTHER" id="PTHR47660">
    <property type="entry name" value="TRANSCRIPTION FACTOR WITH C2H2 AND ZN(2)-CYS(6) DNA BINDING DOMAIN (EUROFUNG)-RELATED-RELATED"/>
    <property type="match status" value="1"/>
</dbReference>
<accession>A0A6A5RWH6</accession>
<reference evidence="8" key="1">
    <citation type="journal article" date="2020" name="Stud. Mycol.">
        <title>101 Dothideomycetes genomes: a test case for predicting lifestyles and emergence of pathogens.</title>
        <authorList>
            <person name="Haridas S."/>
            <person name="Albert R."/>
            <person name="Binder M."/>
            <person name="Bloem J."/>
            <person name="Labutti K."/>
            <person name="Salamov A."/>
            <person name="Andreopoulos B."/>
            <person name="Baker S."/>
            <person name="Barry K."/>
            <person name="Bills G."/>
            <person name="Bluhm B."/>
            <person name="Cannon C."/>
            <person name="Castanera R."/>
            <person name="Culley D."/>
            <person name="Daum C."/>
            <person name="Ezra D."/>
            <person name="Gonzalez J."/>
            <person name="Henrissat B."/>
            <person name="Kuo A."/>
            <person name="Liang C."/>
            <person name="Lipzen A."/>
            <person name="Lutzoni F."/>
            <person name="Magnuson J."/>
            <person name="Mondo S."/>
            <person name="Nolan M."/>
            <person name="Ohm R."/>
            <person name="Pangilinan J."/>
            <person name="Park H.-J."/>
            <person name="Ramirez L."/>
            <person name="Alfaro M."/>
            <person name="Sun H."/>
            <person name="Tritt A."/>
            <person name="Yoshinaga Y."/>
            <person name="Zwiers L.-H."/>
            <person name="Turgeon B."/>
            <person name="Goodwin S."/>
            <person name="Spatafora J."/>
            <person name="Crous P."/>
            <person name="Grigoriev I."/>
        </authorList>
    </citation>
    <scope>NUCLEOTIDE SEQUENCE</scope>
    <source>
        <strain evidence="8">CBS 183.55</strain>
    </source>
</reference>
<dbReference type="PANTHER" id="PTHR47660:SF2">
    <property type="entry name" value="TRANSCRIPTION FACTOR WITH C2H2 AND ZN(2)-CYS(6) DNA BINDING DOMAIN (EUROFUNG)"/>
    <property type="match status" value="1"/>
</dbReference>
<keyword evidence="5" id="KW-0539">Nucleus</keyword>
<keyword evidence="9" id="KW-1185">Reference proteome</keyword>
<evidence type="ECO:0000256" key="5">
    <source>
        <dbReference type="ARBA" id="ARBA00023242"/>
    </source>
</evidence>
<feature type="region of interest" description="Disordered" evidence="6">
    <location>
        <begin position="555"/>
        <end position="585"/>
    </location>
</feature>
<dbReference type="Pfam" id="PF04082">
    <property type="entry name" value="Fungal_trans"/>
    <property type="match status" value="1"/>
</dbReference>
<dbReference type="CDD" id="cd12148">
    <property type="entry name" value="fungal_TF_MHR"/>
    <property type="match status" value="1"/>
</dbReference>
<dbReference type="Proteomes" id="UP000800082">
    <property type="component" value="Unassembled WGS sequence"/>
</dbReference>
<organism evidence="8 9">
    <name type="scientific">Didymella exigua CBS 183.55</name>
    <dbReference type="NCBI Taxonomy" id="1150837"/>
    <lineage>
        <taxon>Eukaryota</taxon>
        <taxon>Fungi</taxon>
        <taxon>Dikarya</taxon>
        <taxon>Ascomycota</taxon>
        <taxon>Pezizomycotina</taxon>
        <taxon>Dothideomycetes</taxon>
        <taxon>Pleosporomycetidae</taxon>
        <taxon>Pleosporales</taxon>
        <taxon>Pleosporineae</taxon>
        <taxon>Didymellaceae</taxon>
        <taxon>Didymella</taxon>
    </lineage>
</organism>
<dbReference type="OrthoDB" id="3945418at2759"/>